<sequence>MDLDNIITYTKNTSKNYICPQVKIPNTLKSSTSQNKLSIETTLTNVLEKLYKQFEINLIDTMLKEQYNMIISYLSQESAVKFIQKILLDLTEKNSYLQTCMKSINAREDSLKVISEMNDFLSESQNWYKVYEIPLQCAEILHAHRFITLTVAENIEKWKASLLCEYDKIDYVFYYKGNNYLQKIKIDSIFCVYGELGKIFNFSKESDPFLLCPGENLKNCEIKIIGNNYFVKDGMISLPIPFGLLQKIAEMNEFINTGQIKQNPQMYFNDNIATIIHKKKSKRIHNARYESKLKPKERIDFQESISPHSSPRINKKKISRKEIRQLELHSYKVKNKVTVNDEIYNDYKENKRKTPNSIDRNQKKALRKDFLPTINQSYDRKSSDARITKLSTPTSLTFGKIHGKLLKKDDSQRKISNISAKATSESIKFTVKGKKSLSAHRGFKKKSEDEAFLVKNTEKTISKSKPLRMQASSLIKKDEKNEKSEKSEKNVENVKNEKIHMPEIEKSYQTKAQKEKNSRIEYLDYANRDINYIEDKKIENQIVSYENNTITIEDKDQYANPIAIKPIKKHKPEPFLYQESYADRKSSINSKNLILHVAIEGIARNLIEDIIIENNFQLLAEEEINEYLNTKENIKTRNSSENIKKMMQVLENNKIADLI</sequence>
<proteinExistence type="predicted"/>
<dbReference type="Proteomes" id="UP000187209">
    <property type="component" value="Unassembled WGS sequence"/>
</dbReference>
<accession>A0A1R2D406</accession>
<dbReference type="OrthoDB" id="297186at2759"/>
<comment type="caution">
    <text evidence="2">The sequence shown here is derived from an EMBL/GenBank/DDBJ whole genome shotgun (WGS) entry which is preliminary data.</text>
</comment>
<feature type="region of interest" description="Disordered" evidence="1">
    <location>
        <begin position="463"/>
        <end position="498"/>
    </location>
</feature>
<reference evidence="2 3" key="1">
    <citation type="submission" date="2016-11" db="EMBL/GenBank/DDBJ databases">
        <title>The macronuclear genome of Stentor coeruleus: a giant cell with tiny introns.</title>
        <authorList>
            <person name="Slabodnick M."/>
            <person name="Ruby J.G."/>
            <person name="Reiff S.B."/>
            <person name="Swart E.C."/>
            <person name="Gosai S."/>
            <person name="Prabakaran S."/>
            <person name="Witkowska E."/>
            <person name="Larue G.E."/>
            <person name="Fisher S."/>
            <person name="Freeman R.M."/>
            <person name="Gunawardena J."/>
            <person name="Chu W."/>
            <person name="Stover N.A."/>
            <person name="Gregory B.D."/>
            <person name="Nowacki M."/>
            <person name="Derisi J."/>
            <person name="Roy S.W."/>
            <person name="Marshall W.F."/>
            <person name="Sood P."/>
        </authorList>
    </citation>
    <scope>NUCLEOTIDE SEQUENCE [LARGE SCALE GENOMIC DNA]</scope>
    <source>
        <strain evidence="2">WM001</strain>
    </source>
</reference>
<protein>
    <submittedName>
        <fullName evidence="2">Uncharacterized protein</fullName>
    </submittedName>
</protein>
<name>A0A1R2D406_9CILI</name>
<dbReference type="AlphaFoldDB" id="A0A1R2D406"/>
<evidence type="ECO:0000313" key="2">
    <source>
        <dbReference type="EMBL" id="OMJ95951.1"/>
    </source>
</evidence>
<feature type="compositionally biased region" description="Basic and acidic residues" evidence="1">
    <location>
        <begin position="475"/>
        <end position="498"/>
    </location>
</feature>
<evidence type="ECO:0000256" key="1">
    <source>
        <dbReference type="SAM" id="MobiDB-lite"/>
    </source>
</evidence>
<dbReference type="EMBL" id="MPUH01000005">
    <property type="protein sequence ID" value="OMJ95951.1"/>
    <property type="molecule type" value="Genomic_DNA"/>
</dbReference>
<organism evidence="2 3">
    <name type="scientific">Stentor coeruleus</name>
    <dbReference type="NCBI Taxonomy" id="5963"/>
    <lineage>
        <taxon>Eukaryota</taxon>
        <taxon>Sar</taxon>
        <taxon>Alveolata</taxon>
        <taxon>Ciliophora</taxon>
        <taxon>Postciliodesmatophora</taxon>
        <taxon>Heterotrichea</taxon>
        <taxon>Heterotrichida</taxon>
        <taxon>Stentoridae</taxon>
        <taxon>Stentor</taxon>
    </lineage>
</organism>
<evidence type="ECO:0000313" key="3">
    <source>
        <dbReference type="Proteomes" id="UP000187209"/>
    </source>
</evidence>
<keyword evidence="3" id="KW-1185">Reference proteome</keyword>
<gene>
    <name evidence="2" type="ORF">SteCoe_504</name>
</gene>